<dbReference type="EMBL" id="JAPDRQ010000069">
    <property type="protein sequence ID" value="KAJ9657063.1"/>
    <property type="molecule type" value="Genomic_DNA"/>
</dbReference>
<keyword evidence="1" id="KW-0808">Transferase</keyword>
<evidence type="ECO:0000313" key="1">
    <source>
        <dbReference type="EMBL" id="KAJ9657063.1"/>
    </source>
</evidence>
<gene>
    <name evidence="1" type="primary">CEG1</name>
    <name evidence="1" type="ORF">H2198_004555</name>
</gene>
<accession>A0ACC3A8H1</accession>
<comment type="caution">
    <text evidence="1">The sequence shown here is derived from an EMBL/GenBank/DDBJ whole genome shotgun (WGS) entry which is preliminary data.</text>
</comment>
<keyword evidence="1" id="KW-0548">Nucleotidyltransferase</keyword>
<dbReference type="EC" id="2.7.7.50" evidence="1"/>
<keyword evidence="2" id="KW-1185">Reference proteome</keyword>
<dbReference type="Proteomes" id="UP001172386">
    <property type="component" value="Unassembled WGS sequence"/>
</dbReference>
<protein>
    <submittedName>
        <fullName evidence="1">Dcp1p-Dcp2p decapping enzyme complex alpha subunit</fullName>
        <ecNumber evidence="1">2.7.7.50</ecNumber>
    </submittedName>
</protein>
<proteinExistence type="predicted"/>
<name>A0ACC3A8H1_9EURO</name>
<evidence type="ECO:0000313" key="2">
    <source>
        <dbReference type="Proteomes" id="UP001172386"/>
    </source>
</evidence>
<organism evidence="1 2">
    <name type="scientific">Neophaeococcomyces mojaviensis</name>
    <dbReference type="NCBI Taxonomy" id="3383035"/>
    <lineage>
        <taxon>Eukaryota</taxon>
        <taxon>Fungi</taxon>
        <taxon>Dikarya</taxon>
        <taxon>Ascomycota</taxon>
        <taxon>Pezizomycotina</taxon>
        <taxon>Eurotiomycetes</taxon>
        <taxon>Chaetothyriomycetidae</taxon>
        <taxon>Chaetothyriales</taxon>
        <taxon>Chaetothyriales incertae sedis</taxon>
        <taxon>Neophaeococcomyces</taxon>
    </lineage>
</organism>
<reference evidence="1" key="1">
    <citation type="submission" date="2022-10" db="EMBL/GenBank/DDBJ databases">
        <title>Culturing micro-colonial fungi from biological soil crusts in the Mojave desert and describing Neophaeococcomyces mojavensis, and introducing the new genera and species Taxawa tesnikishii.</title>
        <authorList>
            <person name="Kurbessoian T."/>
            <person name="Stajich J.E."/>
        </authorList>
    </citation>
    <scope>NUCLEOTIDE SEQUENCE</scope>
    <source>
        <strain evidence="1">JES_112</strain>
    </source>
</reference>
<sequence length="410" mass="48779">MNHDQLMERIQARWAGEEVQRQRQREVAQLLQRNNWRSFPGAQPVSFARSHFEELKKHDYYVCEKTDGQRYLMYLAKGVDDSGQPVSYQYLIDRKNNYYYVENPPFPNPDKRPEEFHIDTILDGELVEDREVSGSVIKYLVFDMLFYNGKDFRPRPLDKRLGYLKSFILRPYNDMLRENPDWKRDLFFEVKDKDTEFAYALQKMFFETIPKVKKVHGNDGLIFTCRETPYSSGTDQHIIKWKSPEENTVDFLMHIRWAEADPDPDDLNQTVYEDYDAFPADVGLYIYHGNQADYARVGNLFLTPDDWVRMKGEGKPLQDCIVECYLEDTSTLNGHTINGNTHDTKRWRFHRFREDKEEANHVSTFESVRASIEDHVTEKELLDRAEEIRAAWKKRREREEEAKRNKSISH</sequence>